<evidence type="ECO:0000256" key="1">
    <source>
        <dbReference type="ARBA" id="ARBA00004413"/>
    </source>
</evidence>
<dbReference type="GO" id="GO:0005829">
    <property type="term" value="C:cytosol"/>
    <property type="evidence" value="ECO:0007669"/>
    <property type="project" value="UniProtKB-SubCell"/>
</dbReference>
<name>A0AA97JFZ4_EUBMA</name>
<sequence>MDGAMDGAVDRWSDGWSFPEIAAIFQEPPNCLQKQRLKYFTNHPFHPYCKGYKSTALQEKAKMPWMFLWHTSSTEMENDDHEVAENKDNKKKTKTLGIDLKNLLMSVVPHIEPAVIKYPNSKYEMLSAEEVIQWSQSLAKLLSTQCGQDVFREFLKSEFSDENIDFWLACEDYKKTQSDHLHDKAEKIYKEFVQSDAVKQINIDFHTRKATAQKAQDPTPSSFDEAQKIVYVLMEKDSYPRFLKSRFYLHLLNKAQCNSLK</sequence>
<dbReference type="InterPro" id="IPR044926">
    <property type="entry name" value="RGS_subdomain_2"/>
</dbReference>
<evidence type="ECO:0000256" key="2">
    <source>
        <dbReference type="ARBA" id="ARBA00004514"/>
    </source>
</evidence>
<evidence type="ECO:0000256" key="3">
    <source>
        <dbReference type="ARBA" id="ARBA00020118"/>
    </source>
</evidence>
<dbReference type="InterPro" id="IPR024066">
    <property type="entry name" value="RGS_subdom1/3"/>
</dbReference>
<dbReference type="FunFam" id="1.10.167.10:FF:000001">
    <property type="entry name" value="Putative regulator of g-protein signaling 12"/>
    <property type="match status" value="1"/>
</dbReference>
<evidence type="ECO:0000313" key="9">
    <source>
        <dbReference type="Proteomes" id="UP001190640"/>
    </source>
</evidence>
<organism evidence="9 10">
    <name type="scientific">Eublepharis macularius</name>
    <name type="common">Leopard gecko</name>
    <name type="synonym">Cyrtodactylus macularius</name>
    <dbReference type="NCBI Taxonomy" id="481883"/>
    <lineage>
        <taxon>Eukaryota</taxon>
        <taxon>Metazoa</taxon>
        <taxon>Chordata</taxon>
        <taxon>Craniata</taxon>
        <taxon>Vertebrata</taxon>
        <taxon>Euteleostomi</taxon>
        <taxon>Lepidosauria</taxon>
        <taxon>Squamata</taxon>
        <taxon>Bifurcata</taxon>
        <taxon>Gekkota</taxon>
        <taxon>Eublepharidae</taxon>
        <taxon>Eublepharinae</taxon>
        <taxon>Eublepharis</taxon>
    </lineage>
</organism>
<evidence type="ECO:0000313" key="10">
    <source>
        <dbReference type="RefSeq" id="XP_054836319.1"/>
    </source>
</evidence>
<evidence type="ECO:0000256" key="4">
    <source>
        <dbReference type="ARBA" id="ARBA00022468"/>
    </source>
</evidence>
<dbReference type="PANTHER" id="PTHR10845">
    <property type="entry name" value="REGULATOR OF G PROTEIN SIGNALING"/>
    <property type="match status" value="1"/>
</dbReference>
<evidence type="ECO:0000256" key="6">
    <source>
        <dbReference type="ARBA" id="ARBA00022490"/>
    </source>
</evidence>
<dbReference type="RefSeq" id="XP_054836319.1">
    <property type="nucleotide sequence ID" value="XM_054980344.1"/>
</dbReference>
<dbReference type="InterPro" id="IPR036305">
    <property type="entry name" value="RGS_sf"/>
</dbReference>
<dbReference type="GO" id="GO:0005886">
    <property type="term" value="C:plasma membrane"/>
    <property type="evidence" value="ECO:0007669"/>
    <property type="project" value="UniProtKB-SubCell"/>
</dbReference>
<dbReference type="Gene3D" id="1.10.167.10">
    <property type="entry name" value="Regulator of G-protein Signalling 4, domain 2"/>
    <property type="match status" value="1"/>
</dbReference>
<dbReference type="PANTHER" id="PTHR10845:SF34">
    <property type="entry name" value="REGULATOR OF G-PROTEIN SIGNALING 1"/>
    <property type="match status" value="1"/>
</dbReference>
<evidence type="ECO:0000256" key="5">
    <source>
        <dbReference type="ARBA" id="ARBA00022475"/>
    </source>
</evidence>
<dbReference type="GO" id="GO:0005096">
    <property type="term" value="F:GTPase activator activity"/>
    <property type="evidence" value="ECO:0007669"/>
    <property type="project" value="UniProtKB-KW"/>
</dbReference>
<evidence type="ECO:0000259" key="8">
    <source>
        <dbReference type="PROSITE" id="PS50132"/>
    </source>
</evidence>
<keyword evidence="5" id="KW-1003">Cell membrane</keyword>
<feature type="domain" description="RGS" evidence="8">
    <location>
        <begin position="137"/>
        <end position="252"/>
    </location>
</feature>
<dbReference type="Gene3D" id="1.10.196.10">
    <property type="match status" value="2"/>
</dbReference>
<dbReference type="SMART" id="SM00315">
    <property type="entry name" value="RGS"/>
    <property type="match status" value="1"/>
</dbReference>
<dbReference type="PRINTS" id="PR01301">
    <property type="entry name" value="RGSPROTEIN"/>
</dbReference>
<accession>A0AA97JFZ4</accession>
<keyword evidence="4" id="KW-0343">GTPase activation</keyword>
<dbReference type="InterPro" id="IPR016137">
    <property type="entry name" value="RGS"/>
</dbReference>
<dbReference type="Pfam" id="PF00615">
    <property type="entry name" value="RGS"/>
    <property type="match status" value="1"/>
</dbReference>
<keyword evidence="7" id="KW-0472">Membrane</keyword>
<dbReference type="PROSITE" id="PS50132">
    <property type="entry name" value="RGS"/>
    <property type="match status" value="1"/>
</dbReference>
<dbReference type="Proteomes" id="UP001190640">
    <property type="component" value="Chromosome 5"/>
</dbReference>
<dbReference type="KEGG" id="emc:129330311"/>
<gene>
    <name evidence="10" type="primary">LOC129330311</name>
</gene>
<dbReference type="GeneID" id="129330311"/>
<dbReference type="AlphaFoldDB" id="A0AA97JFZ4"/>
<dbReference type="SUPFAM" id="SSF48097">
    <property type="entry name" value="Regulator of G-protein signaling, RGS"/>
    <property type="match status" value="1"/>
</dbReference>
<keyword evidence="6" id="KW-0963">Cytoplasm</keyword>
<protein>
    <recommendedName>
        <fullName evidence="3">Regulator of G-protein signaling 1</fullName>
    </recommendedName>
</protein>
<keyword evidence="9" id="KW-1185">Reference proteome</keyword>
<proteinExistence type="predicted"/>
<evidence type="ECO:0000256" key="7">
    <source>
        <dbReference type="ARBA" id="ARBA00023136"/>
    </source>
</evidence>
<comment type="subcellular location">
    <subcellularLocation>
        <location evidence="1">Cell membrane</location>
        <topology evidence="1">Peripheral membrane protein</topology>
        <orientation evidence="1">Cytoplasmic side</orientation>
    </subcellularLocation>
    <subcellularLocation>
        <location evidence="2">Cytoplasm</location>
        <location evidence="2">Cytosol</location>
    </subcellularLocation>
</comment>
<reference evidence="10" key="1">
    <citation type="submission" date="2025-08" db="UniProtKB">
        <authorList>
            <consortium name="RefSeq"/>
        </authorList>
    </citation>
    <scope>IDENTIFICATION</scope>
    <source>
        <tissue evidence="10">Blood</tissue>
    </source>
</reference>